<dbReference type="AlphaFoldDB" id="A0A1W1VIJ7"/>
<accession>A0A1W1VIJ7</accession>
<evidence type="ECO:0000256" key="2">
    <source>
        <dbReference type="HAMAP-Rule" id="MF_01477"/>
    </source>
</evidence>
<evidence type="ECO:0000313" key="3">
    <source>
        <dbReference type="EMBL" id="SMB92861.1"/>
    </source>
</evidence>
<comment type="function">
    <text evidence="2">Functions as a ribosomal silencing factor. Interacts with ribosomal protein uL14 (rplN), blocking formation of intersubunit bridge B8. Prevents association of the 30S and 50S ribosomal subunits and the formation of functional ribosomes, thus repressing translation.</text>
</comment>
<evidence type="ECO:0000313" key="4">
    <source>
        <dbReference type="Proteomes" id="UP000192569"/>
    </source>
</evidence>
<dbReference type="EMBL" id="LT838272">
    <property type="protein sequence ID" value="SMB92861.1"/>
    <property type="molecule type" value="Genomic_DNA"/>
</dbReference>
<dbReference type="RefSeq" id="WP_084664132.1">
    <property type="nucleotide sequence ID" value="NZ_LT838272.1"/>
</dbReference>
<dbReference type="NCBIfam" id="TIGR00090">
    <property type="entry name" value="rsfS_iojap_ybeB"/>
    <property type="match status" value="1"/>
</dbReference>
<dbReference type="GO" id="GO:0017148">
    <property type="term" value="P:negative regulation of translation"/>
    <property type="evidence" value="ECO:0007669"/>
    <property type="project" value="UniProtKB-UniRule"/>
</dbReference>
<dbReference type="PANTHER" id="PTHR21043">
    <property type="entry name" value="IOJAP SUPERFAMILY ORTHOLOG"/>
    <property type="match status" value="1"/>
</dbReference>
<keyword evidence="4" id="KW-1185">Reference proteome</keyword>
<dbReference type="GO" id="GO:0043023">
    <property type="term" value="F:ribosomal large subunit binding"/>
    <property type="evidence" value="ECO:0007669"/>
    <property type="project" value="TreeGrafter"/>
</dbReference>
<dbReference type="SUPFAM" id="SSF81301">
    <property type="entry name" value="Nucleotidyltransferase"/>
    <property type="match status" value="1"/>
</dbReference>
<dbReference type="InterPro" id="IPR004394">
    <property type="entry name" value="Iojap/RsfS/C7orf30"/>
</dbReference>
<name>A0A1W1VIJ7_9FIRM</name>
<dbReference type="Gene3D" id="3.30.460.10">
    <property type="entry name" value="Beta Polymerase, domain 2"/>
    <property type="match status" value="1"/>
</dbReference>
<dbReference type="STRING" id="698762.SAMN00808754_0727"/>
<comment type="subcellular location">
    <subcellularLocation>
        <location evidence="2">Cytoplasm</location>
    </subcellularLocation>
</comment>
<reference evidence="3 4" key="1">
    <citation type="submission" date="2017-04" db="EMBL/GenBank/DDBJ databases">
        <authorList>
            <person name="Afonso C.L."/>
            <person name="Miller P.J."/>
            <person name="Scott M.A."/>
            <person name="Spackman E."/>
            <person name="Goraichik I."/>
            <person name="Dimitrov K.M."/>
            <person name="Suarez D.L."/>
            <person name="Swayne D.E."/>
        </authorList>
    </citation>
    <scope>NUCLEOTIDE SEQUENCE [LARGE SCALE GENOMIC DNA]</scope>
    <source>
        <strain evidence="3 4">ToBE</strain>
    </source>
</reference>
<comment type="similarity">
    <text evidence="1 2">Belongs to the Iojap/RsfS family.</text>
</comment>
<dbReference type="GO" id="GO:0005737">
    <property type="term" value="C:cytoplasm"/>
    <property type="evidence" value="ECO:0007669"/>
    <property type="project" value="UniProtKB-SubCell"/>
</dbReference>
<protein>
    <recommendedName>
        <fullName evidence="2">Ribosomal silencing factor RsfS</fullName>
    </recommendedName>
</protein>
<keyword evidence="2" id="KW-0963">Cytoplasm</keyword>
<organism evidence="3 4">
    <name type="scientific">Thermanaeromonas toyohensis ToBE</name>
    <dbReference type="NCBI Taxonomy" id="698762"/>
    <lineage>
        <taxon>Bacteria</taxon>
        <taxon>Bacillati</taxon>
        <taxon>Bacillota</taxon>
        <taxon>Clostridia</taxon>
        <taxon>Neomoorellales</taxon>
        <taxon>Neomoorellaceae</taxon>
        <taxon>Thermanaeromonas</taxon>
    </lineage>
</organism>
<dbReference type="InterPro" id="IPR043519">
    <property type="entry name" value="NT_sf"/>
</dbReference>
<dbReference type="HAMAP" id="MF_01477">
    <property type="entry name" value="Iojap_RsfS"/>
    <property type="match status" value="1"/>
</dbReference>
<gene>
    <name evidence="2" type="primary">rsfS</name>
    <name evidence="3" type="ORF">SAMN00808754_0727</name>
</gene>
<evidence type="ECO:0000256" key="1">
    <source>
        <dbReference type="ARBA" id="ARBA00010574"/>
    </source>
</evidence>
<keyword evidence="2" id="KW-0678">Repressor</keyword>
<dbReference type="Pfam" id="PF02410">
    <property type="entry name" value="RsfS"/>
    <property type="match status" value="1"/>
</dbReference>
<sequence length="116" mass="13229">MVDALRVAQVAARAARDKKGQQVVILDIRKISLIADYFVITHGTSIPQVQAIAREVEEKVTALGERLLRREGFDSARWILLDFGAVVVHVFMEEERKFYDLERLWGDAEVIEDNGF</sequence>
<proteinExistence type="inferred from homology"/>
<comment type="subunit">
    <text evidence="2">Interacts with ribosomal protein uL14 (rplN).</text>
</comment>
<dbReference type="PANTHER" id="PTHR21043:SF0">
    <property type="entry name" value="MITOCHONDRIAL ASSEMBLY OF RIBOSOMAL LARGE SUBUNIT PROTEIN 1"/>
    <property type="match status" value="1"/>
</dbReference>
<dbReference type="GO" id="GO:0042256">
    <property type="term" value="P:cytosolic ribosome assembly"/>
    <property type="evidence" value="ECO:0007669"/>
    <property type="project" value="UniProtKB-UniRule"/>
</dbReference>
<keyword evidence="2" id="KW-0810">Translation regulation</keyword>
<dbReference type="OrthoDB" id="9793681at2"/>
<dbReference type="Proteomes" id="UP000192569">
    <property type="component" value="Chromosome I"/>
</dbReference>
<dbReference type="GO" id="GO:0090071">
    <property type="term" value="P:negative regulation of ribosome biogenesis"/>
    <property type="evidence" value="ECO:0007669"/>
    <property type="project" value="UniProtKB-UniRule"/>
</dbReference>